<dbReference type="SUPFAM" id="SSF161098">
    <property type="entry name" value="MetI-like"/>
    <property type="match status" value="1"/>
</dbReference>
<organism evidence="9 10">
    <name type="scientific">Hungatella hathewayi</name>
    <dbReference type="NCBI Taxonomy" id="154046"/>
    <lineage>
        <taxon>Bacteria</taxon>
        <taxon>Bacillati</taxon>
        <taxon>Bacillota</taxon>
        <taxon>Clostridia</taxon>
        <taxon>Lachnospirales</taxon>
        <taxon>Lachnospiraceae</taxon>
        <taxon>Hungatella</taxon>
    </lineage>
</organism>
<keyword evidence="4 7" id="KW-0812">Transmembrane</keyword>
<dbReference type="InterPro" id="IPR051393">
    <property type="entry name" value="ABC_transporter_permease"/>
</dbReference>
<evidence type="ECO:0000259" key="8">
    <source>
        <dbReference type="PROSITE" id="PS50928"/>
    </source>
</evidence>
<keyword evidence="2 7" id="KW-0813">Transport</keyword>
<feature type="transmembrane region" description="Helical" evidence="7">
    <location>
        <begin position="75"/>
        <end position="96"/>
    </location>
</feature>
<feature type="transmembrane region" description="Helical" evidence="7">
    <location>
        <begin position="202"/>
        <end position="224"/>
    </location>
</feature>
<protein>
    <submittedName>
        <fullName evidence="9">Sugar ABC transporter permease</fullName>
    </submittedName>
</protein>
<feature type="domain" description="ABC transmembrane type-1" evidence="8">
    <location>
        <begin position="70"/>
        <end position="283"/>
    </location>
</feature>
<evidence type="ECO:0000313" key="10">
    <source>
        <dbReference type="Proteomes" id="UP000261023"/>
    </source>
</evidence>
<dbReference type="PANTHER" id="PTHR30193:SF37">
    <property type="entry name" value="INNER MEMBRANE ABC TRANSPORTER PERMEASE PROTEIN YCJO"/>
    <property type="match status" value="1"/>
</dbReference>
<dbReference type="Gene3D" id="1.10.3720.10">
    <property type="entry name" value="MetI-like"/>
    <property type="match status" value="1"/>
</dbReference>
<evidence type="ECO:0000256" key="5">
    <source>
        <dbReference type="ARBA" id="ARBA00022989"/>
    </source>
</evidence>
<evidence type="ECO:0000256" key="4">
    <source>
        <dbReference type="ARBA" id="ARBA00022692"/>
    </source>
</evidence>
<feature type="transmembrane region" description="Helical" evidence="7">
    <location>
        <begin position="12"/>
        <end position="31"/>
    </location>
</feature>
<dbReference type="EMBL" id="QTJW01000019">
    <property type="protein sequence ID" value="RGD68065.1"/>
    <property type="molecule type" value="Genomic_DNA"/>
</dbReference>
<feature type="transmembrane region" description="Helical" evidence="7">
    <location>
        <begin position="265"/>
        <end position="285"/>
    </location>
</feature>
<comment type="subcellular location">
    <subcellularLocation>
        <location evidence="1 7">Cell membrane</location>
        <topology evidence="1 7">Multi-pass membrane protein</topology>
    </subcellularLocation>
</comment>
<comment type="caution">
    <text evidence="9">The sequence shown here is derived from an EMBL/GenBank/DDBJ whole genome shotgun (WGS) entry which is preliminary data.</text>
</comment>
<proteinExistence type="inferred from homology"/>
<evidence type="ECO:0000256" key="2">
    <source>
        <dbReference type="ARBA" id="ARBA00022448"/>
    </source>
</evidence>
<feature type="transmembrane region" description="Helical" evidence="7">
    <location>
        <begin position="108"/>
        <end position="129"/>
    </location>
</feature>
<dbReference type="GO" id="GO:0055085">
    <property type="term" value="P:transmembrane transport"/>
    <property type="evidence" value="ECO:0007669"/>
    <property type="project" value="InterPro"/>
</dbReference>
<dbReference type="GO" id="GO:0005886">
    <property type="term" value="C:plasma membrane"/>
    <property type="evidence" value="ECO:0007669"/>
    <property type="project" value="UniProtKB-SubCell"/>
</dbReference>
<accession>A0A3E3DFU0</accession>
<gene>
    <name evidence="9" type="ORF">DWX31_24040</name>
</gene>
<dbReference type="PANTHER" id="PTHR30193">
    <property type="entry name" value="ABC TRANSPORTER PERMEASE PROTEIN"/>
    <property type="match status" value="1"/>
</dbReference>
<dbReference type="CDD" id="cd06261">
    <property type="entry name" value="TM_PBP2"/>
    <property type="match status" value="1"/>
</dbReference>
<dbReference type="PROSITE" id="PS50928">
    <property type="entry name" value="ABC_TM1"/>
    <property type="match status" value="1"/>
</dbReference>
<comment type="similarity">
    <text evidence="7">Belongs to the binding-protein-dependent transport system permease family.</text>
</comment>
<evidence type="ECO:0000256" key="6">
    <source>
        <dbReference type="ARBA" id="ARBA00023136"/>
    </source>
</evidence>
<keyword evidence="5 7" id="KW-1133">Transmembrane helix</keyword>
<evidence type="ECO:0000256" key="3">
    <source>
        <dbReference type="ARBA" id="ARBA00022475"/>
    </source>
</evidence>
<dbReference type="Pfam" id="PF00528">
    <property type="entry name" value="BPD_transp_1"/>
    <property type="match status" value="1"/>
</dbReference>
<reference evidence="9 10" key="1">
    <citation type="submission" date="2018-08" db="EMBL/GenBank/DDBJ databases">
        <title>A genome reference for cultivated species of the human gut microbiota.</title>
        <authorList>
            <person name="Zou Y."/>
            <person name="Xue W."/>
            <person name="Luo G."/>
        </authorList>
    </citation>
    <scope>NUCLEOTIDE SEQUENCE [LARGE SCALE GENOMIC DNA]</scope>
    <source>
        <strain evidence="9 10">AF19-13AC</strain>
    </source>
</reference>
<evidence type="ECO:0000256" key="1">
    <source>
        <dbReference type="ARBA" id="ARBA00004651"/>
    </source>
</evidence>
<name>A0A3E3DFU0_9FIRM</name>
<evidence type="ECO:0000313" key="9">
    <source>
        <dbReference type="EMBL" id="RGD68065.1"/>
    </source>
</evidence>
<dbReference type="InterPro" id="IPR035906">
    <property type="entry name" value="MetI-like_sf"/>
</dbReference>
<dbReference type="AlphaFoldDB" id="A0A3E3DFU0"/>
<sequence>MKGKITEKIVPYILVAPAMIGILLFVVYPIIKLIHMSFYKVNQLNAAKTKFVGLENYEKIFKTSEFQKALVNTGYYSLFMILIVLGCSLIFAVWLGSRATKMNSFTQAAAFLPHIISMVSIGLIFQQMMDPDFGVFNSVLKALGLPASQFLRSSDTALASVIFTSAWKSIGYYTLILIAALQSIPQSIYEAADLDNAGKCRTFFKITLPLISPQIFFVLIVMTIGNFKVFETIRVMTAGGPNNATTSLVYYIYNKVFMDFNVGRAAAGGVVLLVLVGIMTVLYFVSLSKKVHYQ</sequence>
<keyword evidence="3" id="KW-1003">Cell membrane</keyword>
<evidence type="ECO:0000256" key="7">
    <source>
        <dbReference type="RuleBase" id="RU363032"/>
    </source>
</evidence>
<dbReference type="Proteomes" id="UP000261023">
    <property type="component" value="Unassembled WGS sequence"/>
</dbReference>
<dbReference type="InterPro" id="IPR000515">
    <property type="entry name" value="MetI-like"/>
</dbReference>
<feature type="transmembrane region" description="Helical" evidence="7">
    <location>
        <begin position="157"/>
        <end position="181"/>
    </location>
</feature>
<dbReference type="RefSeq" id="WP_002602146.1">
    <property type="nucleotide sequence ID" value="NZ_CACRUH010000058.1"/>
</dbReference>
<dbReference type="OrthoDB" id="9779462at2"/>
<keyword evidence="6 7" id="KW-0472">Membrane</keyword>